<evidence type="ECO:0000313" key="3">
    <source>
        <dbReference type="Proteomes" id="UP001652642"/>
    </source>
</evidence>
<evidence type="ECO:0000313" key="4">
    <source>
        <dbReference type="RefSeq" id="XP_020662384.2"/>
    </source>
</evidence>
<dbReference type="InterPro" id="IPR037694">
    <property type="entry name" value="MTNAP1"/>
</dbReference>
<evidence type="ECO:0000256" key="2">
    <source>
        <dbReference type="SAM" id="Phobius"/>
    </source>
</evidence>
<reference evidence="4" key="2">
    <citation type="submission" date="2025-08" db="UniProtKB">
        <authorList>
            <consortium name="RefSeq"/>
        </authorList>
    </citation>
    <scope>IDENTIFICATION</scope>
</reference>
<organism evidence="3 4">
    <name type="scientific">Pogona vitticeps</name>
    <name type="common">central bearded dragon</name>
    <dbReference type="NCBI Taxonomy" id="103695"/>
    <lineage>
        <taxon>Eukaryota</taxon>
        <taxon>Metazoa</taxon>
        <taxon>Chordata</taxon>
        <taxon>Craniata</taxon>
        <taxon>Vertebrata</taxon>
        <taxon>Euteleostomi</taxon>
        <taxon>Lepidosauria</taxon>
        <taxon>Squamata</taxon>
        <taxon>Bifurcata</taxon>
        <taxon>Unidentata</taxon>
        <taxon>Episquamata</taxon>
        <taxon>Toxicofera</taxon>
        <taxon>Iguania</taxon>
        <taxon>Acrodonta</taxon>
        <taxon>Agamidae</taxon>
        <taxon>Amphibolurinae</taxon>
        <taxon>Pogona</taxon>
    </lineage>
</organism>
<dbReference type="AlphaFoldDB" id="A0A6J0UW04"/>
<dbReference type="PANTHER" id="PTHR16270">
    <property type="entry name" value="HYPOTHETICAL LOC287798"/>
    <property type="match status" value="1"/>
</dbReference>
<dbReference type="RefSeq" id="XP_020662384.2">
    <property type="nucleotide sequence ID" value="XM_020806725.2"/>
</dbReference>
<feature type="transmembrane region" description="Helical" evidence="2">
    <location>
        <begin position="398"/>
        <end position="416"/>
    </location>
</feature>
<feature type="region of interest" description="Disordered" evidence="1">
    <location>
        <begin position="34"/>
        <end position="105"/>
    </location>
</feature>
<dbReference type="CTD" id="55028"/>
<sequence>MSGSHPEIEICPYCKKPFKRLKSHLPHCKMARSADLSADFSPAKKGTSSTMPRLLNTEKKKAQVKSTETISKKENKMKKPELGKKKTKNKNDSSQELAAKCSSWHRGEDAQIKSTAVKISRTGGSSQNASEVGEAQPAEQVVLKANTAETSRIQKNRRETTSCGAGSASDVGLELNIQSGKSPSELPSQAVKCFSKQSQSEEAAPANPNASSWFESSIEDLPPVPQEIDRIELVIENHRVRLLRKKGVSSVLHEVPAGNHRKGPVESSSGGEEVVSTNGQNVIAMAERMDGKSILGLELAGDALNGGTETEVTTLEAHTLGDQVMDSCETFSSLPVLLSVDSKDTANENALFFKERYPNQPPVCTTPKSKVCSSITETLREKAWNSYYKYINGKKSRVAGIISMLVLGYCVLSYAWSYEHTKHSYWRKYH</sequence>
<keyword evidence="2" id="KW-0472">Membrane</keyword>
<keyword evidence="3" id="KW-1185">Reference proteome</keyword>
<reference evidence="3" key="1">
    <citation type="submission" date="2025-05" db="UniProtKB">
        <authorList>
            <consortium name="RefSeq"/>
        </authorList>
    </citation>
    <scope>NUCLEOTIDE SEQUENCE [LARGE SCALE GENOMIC DNA]</scope>
</reference>
<accession>A0A6J0UW04</accession>
<name>A0A6J0UW04_9SAUR</name>
<gene>
    <name evidence="4" type="primary">MTNAP1</name>
</gene>
<dbReference type="Proteomes" id="UP001652642">
    <property type="component" value="Chromosome 2"/>
</dbReference>
<evidence type="ECO:0000256" key="1">
    <source>
        <dbReference type="SAM" id="MobiDB-lite"/>
    </source>
</evidence>
<feature type="region of interest" description="Disordered" evidence="1">
    <location>
        <begin position="256"/>
        <end position="275"/>
    </location>
</feature>
<dbReference type="GeneID" id="110086050"/>
<proteinExistence type="predicted"/>
<feature type="compositionally biased region" description="Basic and acidic residues" evidence="1">
    <location>
        <begin position="70"/>
        <end position="93"/>
    </location>
</feature>
<keyword evidence="2" id="KW-0812">Transmembrane</keyword>
<dbReference type="PANTHER" id="PTHR16270:SF5">
    <property type="entry name" value="HYPOTHETICAL LOC287798"/>
    <property type="match status" value="1"/>
</dbReference>
<keyword evidence="2" id="KW-1133">Transmembrane helix</keyword>
<feature type="compositionally biased region" description="Low complexity" evidence="1">
    <location>
        <begin position="265"/>
        <end position="275"/>
    </location>
</feature>
<feature type="region of interest" description="Disordered" evidence="1">
    <location>
        <begin position="118"/>
        <end position="217"/>
    </location>
</feature>
<protein>
    <submittedName>
        <fullName evidence="4">Mitochondrial nucleoid-associated protein 1 isoform X2</fullName>
    </submittedName>
</protein>
<feature type="compositionally biased region" description="Polar residues" evidence="1">
    <location>
        <begin position="176"/>
        <end position="187"/>
    </location>
</feature>